<dbReference type="EMBL" id="OU892287">
    <property type="protein sequence ID" value="CAG9762219.1"/>
    <property type="molecule type" value="Genomic_DNA"/>
</dbReference>
<dbReference type="AlphaFoldDB" id="A0A9N9QF74"/>
<dbReference type="Proteomes" id="UP001152799">
    <property type="component" value="Chromosome 11"/>
</dbReference>
<dbReference type="PANTHER" id="PTHR20908">
    <property type="entry name" value="LD15586P"/>
    <property type="match status" value="1"/>
</dbReference>
<dbReference type="GO" id="GO:0017171">
    <property type="term" value="F:serine hydrolase activity"/>
    <property type="evidence" value="ECO:0007669"/>
    <property type="project" value="TreeGrafter"/>
</dbReference>
<dbReference type="SUPFAM" id="SSF53474">
    <property type="entry name" value="alpha/beta-Hydrolases"/>
    <property type="match status" value="1"/>
</dbReference>
<accession>A0A9N9QF74</accession>
<dbReference type="OrthoDB" id="77878at2759"/>
<dbReference type="InterPro" id="IPR008547">
    <property type="entry name" value="DUF829_TMEM53"/>
</dbReference>
<dbReference type="Pfam" id="PF05705">
    <property type="entry name" value="DUF829"/>
    <property type="match status" value="1"/>
</dbReference>
<organism evidence="1 2">
    <name type="scientific">Ceutorhynchus assimilis</name>
    <name type="common">cabbage seed weevil</name>
    <dbReference type="NCBI Taxonomy" id="467358"/>
    <lineage>
        <taxon>Eukaryota</taxon>
        <taxon>Metazoa</taxon>
        <taxon>Ecdysozoa</taxon>
        <taxon>Arthropoda</taxon>
        <taxon>Hexapoda</taxon>
        <taxon>Insecta</taxon>
        <taxon>Pterygota</taxon>
        <taxon>Neoptera</taxon>
        <taxon>Endopterygota</taxon>
        <taxon>Coleoptera</taxon>
        <taxon>Polyphaga</taxon>
        <taxon>Cucujiformia</taxon>
        <taxon>Curculionidae</taxon>
        <taxon>Ceutorhynchinae</taxon>
        <taxon>Ceutorhynchus</taxon>
    </lineage>
</organism>
<dbReference type="Gene3D" id="3.40.50.1820">
    <property type="entry name" value="alpha/beta hydrolase"/>
    <property type="match status" value="1"/>
</dbReference>
<gene>
    <name evidence="1" type="ORF">CEUTPL_LOCUS2903</name>
</gene>
<keyword evidence="2" id="KW-1185">Reference proteome</keyword>
<dbReference type="PANTHER" id="PTHR20908:SF1">
    <property type="entry name" value="LD15586P"/>
    <property type="match status" value="1"/>
</dbReference>
<reference evidence="1" key="1">
    <citation type="submission" date="2022-01" db="EMBL/GenBank/DDBJ databases">
        <authorList>
            <person name="King R."/>
        </authorList>
    </citation>
    <scope>NUCLEOTIDE SEQUENCE</scope>
</reference>
<proteinExistence type="predicted"/>
<protein>
    <recommendedName>
        <fullName evidence="3">Transmembrane protein 53</fullName>
    </recommendedName>
</protein>
<evidence type="ECO:0000313" key="1">
    <source>
        <dbReference type="EMBL" id="CAG9762219.1"/>
    </source>
</evidence>
<evidence type="ECO:0000313" key="2">
    <source>
        <dbReference type="Proteomes" id="UP001152799"/>
    </source>
</evidence>
<evidence type="ECO:0008006" key="3">
    <source>
        <dbReference type="Google" id="ProtNLM"/>
    </source>
</evidence>
<sequence>MSFPNMMANFLKQGFQHLSKGNMKNPPKILLGFMIIPVRNISYLEVSKNMSLLSTEKKTTTIKDLRLEEPQEKPLVVMLAWLMARKKHTEKYADIWLQKGFDVLCVNVNPWQFLWPVKGTQMVAAQILKFLDENKSYSPTILYGFSVGGYLWGEVMVQMAHDMDRYQHILDRMVGQVWDSAADVTEIHKGVPPAVFPRNKVMAAALQKYILYHMKTFDKVATTHYVRSSQMFHTNMARAPALFLLSKTDPIGTESSNQRVRENWESMGMKVEWKVFEKSPHVGHYRKYPKEYVAEIHGFLKSINLNKQMEKEADKMEVKQ</sequence>
<dbReference type="InterPro" id="IPR029058">
    <property type="entry name" value="AB_hydrolase_fold"/>
</dbReference>
<name>A0A9N9QF74_9CUCU</name>